<sequence>MDPNSIFRTRYYSFSRILMKFVGIWPYHTTTSKVLIFVILLPLSITTAYPQGRYLVQTTNINDLFKGLTSMVLTIIITYQLVIMTMYHAKIKVCFKRIEDDWLSLKTDIEKTILQRHTEYGQYLSKVYAALITFTPVSYLLKPVIMTLIESENSTTPSLAKLPYYVDYGEKWNDQFALLMLHCSVAIVIHSIIIVTINSFYYAAIQHACGMFAIIG</sequence>
<evidence type="ECO:0000313" key="3">
    <source>
        <dbReference type="Proteomes" id="UP000479987"/>
    </source>
</evidence>
<gene>
    <name evidence="2" type="primary">Or-423</name>
    <name evidence="2" type="synonym">Nful_v1.0-Or-423-CTEdH</name>
    <name evidence="2" type="ORF">NFUL_NFUL000249</name>
</gene>
<comment type="caution">
    <text evidence="2">The sequence shown here is derived from an EMBL/GenBank/DDBJ whole genome shotgun (WGS) entry which is preliminary data.</text>
</comment>
<proteinExistence type="predicted"/>
<dbReference type="AlphaFoldDB" id="A0A6G1LQ32"/>
<feature type="transmembrane region" description="Helical" evidence="1">
    <location>
        <begin position="123"/>
        <end position="141"/>
    </location>
</feature>
<keyword evidence="1" id="KW-0812">Transmembrane</keyword>
<keyword evidence="1" id="KW-1133">Transmembrane helix</keyword>
<name>A0A6G1LQ32_9HYME</name>
<feature type="non-terminal residue" evidence="2">
    <location>
        <position position="216"/>
    </location>
</feature>
<feature type="transmembrane region" description="Helical" evidence="1">
    <location>
        <begin position="21"/>
        <end position="45"/>
    </location>
</feature>
<keyword evidence="3" id="KW-1185">Reference proteome</keyword>
<keyword evidence="2" id="KW-0675">Receptor</keyword>
<feature type="transmembrane region" description="Helical" evidence="1">
    <location>
        <begin position="65"/>
        <end position="87"/>
    </location>
</feature>
<dbReference type="EMBL" id="SGBU01000033">
    <property type="protein sequence ID" value="KAF3054385.1"/>
    <property type="molecule type" value="Genomic_DNA"/>
</dbReference>
<keyword evidence="1" id="KW-0472">Membrane</keyword>
<protein>
    <submittedName>
        <fullName evidence="2">Odorant receptor 423</fullName>
    </submittedName>
</protein>
<dbReference type="Proteomes" id="UP000479987">
    <property type="component" value="Unassembled WGS sequence"/>
</dbReference>
<reference evidence="2 3" key="1">
    <citation type="submission" date="2019-08" db="EMBL/GenBank/DDBJ databases">
        <title>High quality draft denovo assembly of Nylanderia fulva.</title>
        <authorList>
            <person name="Vargo E.L."/>
            <person name="Tarone A.M."/>
            <person name="Konganti K.R."/>
        </authorList>
    </citation>
    <scope>NUCLEOTIDE SEQUENCE [LARGE SCALE GENOMIC DNA]</scope>
    <source>
        <strain evidence="2">TAMU-Nful-2015</strain>
        <tissue evidence="2">Whole body</tissue>
    </source>
</reference>
<accession>A0A6G1LQ32</accession>
<organism evidence="2 3">
    <name type="scientific">Nylanderia fulva</name>
    <dbReference type="NCBI Taxonomy" id="613905"/>
    <lineage>
        <taxon>Eukaryota</taxon>
        <taxon>Metazoa</taxon>
        <taxon>Ecdysozoa</taxon>
        <taxon>Arthropoda</taxon>
        <taxon>Hexapoda</taxon>
        <taxon>Insecta</taxon>
        <taxon>Pterygota</taxon>
        <taxon>Neoptera</taxon>
        <taxon>Endopterygota</taxon>
        <taxon>Hymenoptera</taxon>
        <taxon>Apocrita</taxon>
        <taxon>Aculeata</taxon>
        <taxon>Formicoidea</taxon>
        <taxon>Formicidae</taxon>
        <taxon>Formicinae</taxon>
        <taxon>Nylanderia</taxon>
    </lineage>
</organism>
<evidence type="ECO:0000313" key="2">
    <source>
        <dbReference type="EMBL" id="KAF3054385.1"/>
    </source>
</evidence>
<feature type="transmembrane region" description="Helical" evidence="1">
    <location>
        <begin position="176"/>
        <end position="201"/>
    </location>
</feature>
<evidence type="ECO:0000256" key="1">
    <source>
        <dbReference type="SAM" id="Phobius"/>
    </source>
</evidence>